<name>A0A0F9F3I0_9ZZZZ</name>
<feature type="non-terminal residue" evidence="1">
    <location>
        <position position="1"/>
    </location>
</feature>
<protein>
    <submittedName>
        <fullName evidence="1">Uncharacterized protein</fullName>
    </submittedName>
</protein>
<comment type="caution">
    <text evidence="1">The sequence shown here is derived from an EMBL/GenBank/DDBJ whole genome shotgun (WGS) entry which is preliminary data.</text>
</comment>
<proteinExistence type="predicted"/>
<organism evidence="1">
    <name type="scientific">marine sediment metagenome</name>
    <dbReference type="NCBI Taxonomy" id="412755"/>
    <lineage>
        <taxon>unclassified sequences</taxon>
        <taxon>metagenomes</taxon>
        <taxon>ecological metagenomes</taxon>
    </lineage>
</organism>
<sequence>NPPAPRQRVIRKPDGAVLAELRQTTRGTTLTIPSRGSHGFDQWLSDHAEQVMSELHDRWATERSEED</sequence>
<evidence type="ECO:0000313" key="1">
    <source>
        <dbReference type="EMBL" id="KKL51775.1"/>
    </source>
</evidence>
<dbReference type="AlphaFoldDB" id="A0A0F9F3I0"/>
<accession>A0A0F9F3I0</accession>
<gene>
    <name evidence="1" type="ORF">LCGC14_2292140</name>
</gene>
<dbReference type="EMBL" id="LAZR01032131">
    <property type="protein sequence ID" value="KKL51775.1"/>
    <property type="molecule type" value="Genomic_DNA"/>
</dbReference>
<reference evidence="1" key="1">
    <citation type="journal article" date="2015" name="Nature">
        <title>Complex archaea that bridge the gap between prokaryotes and eukaryotes.</title>
        <authorList>
            <person name="Spang A."/>
            <person name="Saw J.H."/>
            <person name="Jorgensen S.L."/>
            <person name="Zaremba-Niedzwiedzka K."/>
            <person name="Martijn J."/>
            <person name="Lind A.E."/>
            <person name="van Eijk R."/>
            <person name="Schleper C."/>
            <person name="Guy L."/>
            <person name="Ettema T.J."/>
        </authorList>
    </citation>
    <scope>NUCLEOTIDE SEQUENCE</scope>
</reference>